<gene>
    <name evidence="9" type="ORF">BJ322DRAFT_1107238</name>
</gene>
<evidence type="ECO:0000256" key="1">
    <source>
        <dbReference type="ARBA" id="ARBA00011073"/>
    </source>
</evidence>
<keyword evidence="3 5" id="KW-0378">Hydrolase</keyword>
<evidence type="ECO:0000256" key="7">
    <source>
        <dbReference type="SAM" id="SignalP"/>
    </source>
</evidence>
<dbReference type="OrthoDB" id="19448at2759"/>
<dbReference type="PROSITE" id="PS00136">
    <property type="entry name" value="SUBTILASE_ASP"/>
    <property type="match status" value="1"/>
</dbReference>
<dbReference type="InterPro" id="IPR023827">
    <property type="entry name" value="Peptidase_S8_Asp-AS"/>
</dbReference>
<evidence type="ECO:0000313" key="9">
    <source>
        <dbReference type="EMBL" id="KAF9787161.1"/>
    </source>
</evidence>
<dbReference type="InterPro" id="IPR050131">
    <property type="entry name" value="Peptidase_S8_subtilisin-like"/>
</dbReference>
<dbReference type="CDD" id="cd04077">
    <property type="entry name" value="Peptidases_S8_PCSK9_ProteinaseK_like"/>
    <property type="match status" value="1"/>
</dbReference>
<feature type="active site" description="Charge relay system" evidence="5">
    <location>
        <position position="151"/>
    </location>
</feature>
<evidence type="ECO:0000313" key="10">
    <source>
        <dbReference type="Proteomes" id="UP000736335"/>
    </source>
</evidence>
<dbReference type="PROSITE" id="PS51892">
    <property type="entry name" value="SUBTILASE"/>
    <property type="match status" value="1"/>
</dbReference>
<dbReference type="FunFam" id="3.40.50.200:FF:000007">
    <property type="entry name" value="Subtilisin-like serine protease"/>
    <property type="match status" value="1"/>
</dbReference>
<dbReference type="Gene3D" id="3.40.50.200">
    <property type="entry name" value="Peptidase S8/S53 domain"/>
    <property type="match status" value="1"/>
</dbReference>
<feature type="active site" description="Charge relay system" evidence="5">
    <location>
        <position position="183"/>
    </location>
</feature>
<comment type="similarity">
    <text evidence="1 5 6">Belongs to the peptidase S8 family.</text>
</comment>
<proteinExistence type="inferred from homology"/>
<accession>A0A9P6HI26</accession>
<dbReference type="SUPFAM" id="SSF52743">
    <property type="entry name" value="Subtilisin-like"/>
    <property type="match status" value="1"/>
</dbReference>
<keyword evidence="7" id="KW-0732">Signal</keyword>
<dbReference type="PANTHER" id="PTHR43806">
    <property type="entry name" value="PEPTIDASE S8"/>
    <property type="match status" value="1"/>
</dbReference>
<dbReference type="GO" id="GO:0006508">
    <property type="term" value="P:proteolysis"/>
    <property type="evidence" value="ECO:0007669"/>
    <property type="project" value="UniProtKB-KW"/>
</dbReference>
<reference evidence="9" key="2">
    <citation type="submission" date="2020-11" db="EMBL/GenBank/DDBJ databases">
        <authorList>
            <consortium name="DOE Joint Genome Institute"/>
            <person name="Kuo A."/>
            <person name="Miyauchi S."/>
            <person name="Kiss E."/>
            <person name="Drula E."/>
            <person name="Kohler A."/>
            <person name="Sanchez-Garcia M."/>
            <person name="Andreopoulos B."/>
            <person name="Barry K.W."/>
            <person name="Bonito G."/>
            <person name="Buee M."/>
            <person name="Carver A."/>
            <person name="Chen C."/>
            <person name="Cichocki N."/>
            <person name="Clum A."/>
            <person name="Culley D."/>
            <person name="Crous P.W."/>
            <person name="Fauchery L."/>
            <person name="Girlanda M."/>
            <person name="Hayes R."/>
            <person name="Keri Z."/>
            <person name="Labutti K."/>
            <person name="Lipzen A."/>
            <person name="Lombard V."/>
            <person name="Magnuson J."/>
            <person name="Maillard F."/>
            <person name="Morin E."/>
            <person name="Murat C."/>
            <person name="Nolan M."/>
            <person name="Ohm R."/>
            <person name="Pangilinan J."/>
            <person name="Pereira M."/>
            <person name="Perotto S."/>
            <person name="Peter M."/>
            <person name="Riley R."/>
            <person name="Sitrit Y."/>
            <person name="Stielow B."/>
            <person name="Szollosi G."/>
            <person name="Zifcakova L."/>
            <person name="Stursova M."/>
            <person name="Spatafora J.W."/>
            <person name="Tedersoo L."/>
            <person name="Vaario L.-M."/>
            <person name="Yamada A."/>
            <person name="Yan M."/>
            <person name="Wang P."/>
            <person name="Xu J."/>
            <person name="Bruns T."/>
            <person name="Baldrian P."/>
            <person name="Vilgalys R."/>
            <person name="Henrissat B."/>
            <person name="Grigoriev I.V."/>
            <person name="Hibbett D."/>
            <person name="Nagy L.G."/>
            <person name="Martin F.M."/>
        </authorList>
    </citation>
    <scope>NUCLEOTIDE SEQUENCE</scope>
    <source>
        <strain evidence="9">UH-Tt-Lm1</strain>
    </source>
</reference>
<evidence type="ECO:0000256" key="4">
    <source>
        <dbReference type="ARBA" id="ARBA00022825"/>
    </source>
</evidence>
<dbReference type="AlphaFoldDB" id="A0A9P6HI26"/>
<feature type="signal peptide" evidence="7">
    <location>
        <begin position="1"/>
        <end position="19"/>
    </location>
</feature>
<comment type="caution">
    <text evidence="9">The sequence shown here is derived from an EMBL/GenBank/DDBJ whole genome shotgun (WGS) entry which is preliminary data.</text>
</comment>
<evidence type="ECO:0000259" key="8">
    <source>
        <dbReference type="Pfam" id="PF00082"/>
    </source>
</evidence>
<feature type="active site" description="Charge relay system" evidence="5">
    <location>
        <position position="337"/>
    </location>
</feature>
<dbReference type="PANTHER" id="PTHR43806:SF11">
    <property type="entry name" value="CEREVISIN-RELATED"/>
    <property type="match status" value="1"/>
</dbReference>
<feature type="domain" description="Peptidase S8/S53" evidence="8">
    <location>
        <begin position="142"/>
        <end position="374"/>
    </location>
</feature>
<dbReference type="InterPro" id="IPR000209">
    <property type="entry name" value="Peptidase_S8/S53_dom"/>
</dbReference>
<dbReference type="Proteomes" id="UP000736335">
    <property type="component" value="Unassembled WGS sequence"/>
</dbReference>
<organism evidence="9 10">
    <name type="scientific">Thelephora terrestris</name>
    <dbReference type="NCBI Taxonomy" id="56493"/>
    <lineage>
        <taxon>Eukaryota</taxon>
        <taxon>Fungi</taxon>
        <taxon>Dikarya</taxon>
        <taxon>Basidiomycota</taxon>
        <taxon>Agaricomycotina</taxon>
        <taxon>Agaricomycetes</taxon>
        <taxon>Thelephorales</taxon>
        <taxon>Thelephoraceae</taxon>
        <taxon>Thelephora</taxon>
    </lineage>
</organism>
<dbReference type="PROSITE" id="PS00138">
    <property type="entry name" value="SUBTILASE_SER"/>
    <property type="match status" value="1"/>
</dbReference>
<dbReference type="InterPro" id="IPR015500">
    <property type="entry name" value="Peptidase_S8_subtilisin-rel"/>
</dbReference>
<dbReference type="Pfam" id="PF00082">
    <property type="entry name" value="Peptidase_S8"/>
    <property type="match status" value="1"/>
</dbReference>
<sequence>MHSLSLFFGLLASITSSLAAPAPPSAPLYKYDGPVNQGGYIVKLVDGADKVSVLSLVGDIILGHDWDPKFFNGFAANLDEDAVNALLLSPNVEYVAENGIMAAFDVQTDASWNLARVSTRAKLSNQDPFALTYEYKYNCDPGEGIDIYVVDTGILVEHPDFEGRAKWGGAFCDGCAEADGNGHGTHVAGTAGGKRSGIAKNANLIAVKVLADDGSGTLAGVMDGLQWVYFQHLENGGRPSIATMSLGGSNAPTLDETVQQLIKAGIHCTVAAGNSAVDAKDTSPANTPEAITVGATDITDSMAWYSNYGSVVDVFAPGSNVTSTWNDGGYKTISGTSMATPAVAGLVAYLLNIFGKATTPATMSLLIQQLATKNALSNIPEGTANLLAFNGYWSLGSQP</sequence>
<dbReference type="InterPro" id="IPR023828">
    <property type="entry name" value="Peptidase_S8_Ser-AS"/>
</dbReference>
<dbReference type="GO" id="GO:0004252">
    <property type="term" value="F:serine-type endopeptidase activity"/>
    <property type="evidence" value="ECO:0007669"/>
    <property type="project" value="UniProtKB-UniRule"/>
</dbReference>
<reference evidence="9" key="1">
    <citation type="journal article" date="2020" name="Nat. Commun.">
        <title>Large-scale genome sequencing of mycorrhizal fungi provides insights into the early evolution of symbiotic traits.</title>
        <authorList>
            <person name="Miyauchi S."/>
            <person name="Kiss E."/>
            <person name="Kuo A."/>
            <person name="Drula E."/>
            <person name="Kohler A."/>
            <person name="Sanchez-Garcia M."/>
            <person name="Morin E."/>
            <person name="Andreopoulos B."/>
            <person name="Barry K.W."/>
            <person name="Bonito G."/>
            <person name="Buee M."/>
            <person name="Carver A."/>
            <person name="Chen C."/>
            <person name="Cichocki N."/>
            <person name="Clum A."/>
            <person name="Culley D."/>
            <person name="Crous P.W."/>
            <person name="Fauchery L."/>
            <person name="Girlanda M."/>
            <person name="Hayes R.D."/>
            <person name="Keri Z."/>
            <person name="LaButti K."/>
            <person name="Lipzen A."/>
            <person name="Lombard V."/>
            <person name="Magnuson J."/>
            <person name="Maillard F."/>
            <person name="Murat C."/>
            <person name="Nolan M."/>
            <person name="Ohm R.A."/>
            <person name="Pangilinan J."/>
            <person name="Pereira M.F."/>
            <person name="Perotto S."/>
            <person name="Peter M."/>
            <person name="Pfister S."/>
            <person name="Riley R."/>
            <person name="Sitrit Y."/>
            <person name="Stielow J.B."/>
            <person name="Szollosi G."/>
            <person name="Zifcakova L."/>
            <person name="Stursova M."/>
            <person name="Spatafora J.W."/>
            <person name="Tedersoo L."/>
            <person name="Vaario L.M."/>
            <person name="Yamada A."/>
            <person name="Yan M."/>
            <person name="Wang P."/>
            <person name="Xu J."/>
            <person name="Bruns T."/>
            <person name="Baldrian P."/>
            <person name="Vilgalys R."/>
            <person name="Dunand C."/>
            <person name="Henrissat B."/>
            <person name="Grigoriev I.V."/>
            <person name="Hibbett D."/>
            <person name="Nagy L.G."/>
            <person name="Martin F.M."/>
        </authorList>
    </citation>
    <scope>NUCLEOTIDE SEQUENCE</scope>
    <source>
        <strain evidence="9">UH-Tt-Lm1</strain>
    </source>
</reference>
<keyword evidence="4 5" id="KW-0720">Serine protease</keyword>
<dbReference type="InterPro" id="IPR036852">
    <property type="entry name" value="Peptidase_S8/S53_dom_sf"/>
</dbReference>
<evidence type="ECO:0000256" key="6">
    <source>
        <dbReference type="RuleBase" id="RU003355"/>
    </source>
</evidence>
<dbReference type="GO" id="GO:0005615">
    <property type="term" value="C:extracellular space"/>
    <property type="evidence" value="ECO:0007669"/>
    <property type="project" value="TreeGrafter"/>
</dbReference>
<protein>
    <submittedName>
        <fullName evidence="9">Serine protease</fullName>
    </submittedName>
</protein>
<dbReference type="PROSITE" id="PS00137">
    <property type="entry name" value="SUBTILASE_HIS"/>
    <property type="match status" value="1"/>
</dbReference>
<dbReference type="InterPro" id="IPR037045">
    <property type="entry name" value="S8pro/Inhibitor_I9_sf"/>
</dbReference>
<evidence type="ECO:0000256" key="3">
    <source>
        <dbReference type="ARBA" id="ARBA00022801"/>
    </source>
</evidence>
<dbReference type="InterPro" id="IPR022398">
    <property type="entry name" value="Peptidase_S8_His-AS"/>
</dbReference>
<dbReference type="SUPFAM" id="SSF54897">
    <property type="entry name" value="Protease propeptides/inhibitors"/>
    <property type="match status" value="1"/>
</dbReference>
<name>A0A9P6HI26_9AGAM</name>
<keyword evidence="2 5" id="KW-0645">Protease</keyword>
<evidence type="ECO:0000256" key="2">
    <source>
        <dbReference type="ARBA" id="ARBA00022670"/>
    </source>
</evidence>
<dbReference type="Gene3D" id="3.30.70.80">
    <property type="entry name" value="Peptidase S8 propeptide/proteinase inhibitor I9"/>
    <property type="match status" value="1"/>
</dbReference>
<dbReference type="PRINTS" id="PR00723">
    <property type="entry name" value="SUBTILISIN"/>
</dbReference>
<feature type="chain" id="PRO_5040293112" evidence="7">
    <location>
        <begin position="20"/>
        <end position="399"/>
    </location>
</feature>
<keyword evidence="10" id="KW-1185">Reference proteome</keyword>
<evidence type="ECO:0000256" key="5">
    <source>
        <dbReference type="PROSITE-ProRule" id="PRU01240"/>
    </source>
</evidence>
<dbReference type="EMBL" id="WIUZ02000005">
    <property type="protein sequence ID" value="KAF9787161.1"/>
    <property type="molecule type" value="Genomic_DNA"/>
</dbReference>
<dbReference type="InterPro" id="IPR034193">
    <property type="entry name" value="PCSK9_ProteinaseK-like"/>
</dbReference>